<sequence length="59" mass="6897">DGTKTVPHASAIFSRHFWGRFLKEYVPSLILRQKWLEPKRNLKVNDLVLMCNEGSQRGK</sequence>
<reference evidence="4" key="1">
    <citation type="submission" date="2012-12" db="EMBL/GenBank/DDBJ databases">
        <authorList>
            <person name="Hellsten U."/>
            <person name="Grimwood J."/>
            <person name="Chapman J.A."/>
            <person name="Shapiro H."/>
            <person name="Aerts A."/>
            <person name="Otillar R.P."/>
            <person name="Terry A.Y."/>
            <person name="Boore J.L."/>
            <person name="Simakov O."/>
            <person name="Marletaz F."/>
            <person name="Cho S.-J."/>
            <person name="Edsinger-Gonzales E."/>
            <person name="Havlak P."/>
            <person name="Kuo D.-H."/>
            <person name="Larsson T."/>
            <person name="Lv J."/>
            <person name="Arendt D."/>
            <person name="Savage R."/>
            <person name="Osoegawa K."/>
            <person name="de Jong P."/>
            <person name="Lindberg D.R."/>
            <person name="Seaver E.C."/>
            <person name="Weisblat D.A."/>
            <person name="Putnam N.H."/>
            <person name="Grigoriev I.V."/>
            <person name="Rokhsar D.S."/>
        </authorList>
    </citation>
    <scope>NUCLEOTIDE SEQUENCE</scope>
    <source>
        <strain evidence="4">I ESC-2004</strain>
    </source>
</reference>
<evidence type="ECO:0000313" key="3">
    <source>
        <dbReference type="EnsemblMetazoa" id="CapteP97468"/>
    </source>
</evidence>
<feature type="domain" description="DUF5641" evidence="1">
    <location>
        <begin position="13"/>
        <end position="55"/>
    </location>
</feature>
<proteinExistence type="predicted"/>
<organism evidence="2">
    <name type="scientific">Capitella teleta</name>
    <name type="common">Polychaete worm</name>
    <dbReference type="NCBI Taxonomy" id="283909"/>
    <lineage>
        <taxon>Eukaryota</taxon>
        <taxon>Metazoa</taxon>
        <taxon>Spiralia</taxon>
        <taxon>Lophotrochozoa</taxon>
        <taxon>Annelida</taxon>
        <taxon>Polychaeta</taxon>
        <taxon>Sedentaria</taxon>
        <taxon>Scolecida</taxon>
        <taxon>Capitellidae</taxon>
        <taxon>Capitella</taxon>
    </lineage>
</organism>
<dbReference type="EMBL" id="KB306133">
    <property type="protein sequence ID" value="ELU00127.1"/>
    <property type="molecule type" value="Genomic_DNA"/>
</dbReference>
<evidence type="ECO:0000259" key="1">
    <source>
        <dbReference type="Pfam" id="PF18701"/>
    </source>
</evidence>
<gene>
    <name evidence="2" type="ORF">CAPTEDRAFT_97468</name>
</gene>
<name>R7U8V2_CAPTE</name>
<keyword evidence="4" id="KW-1185">Reference proteome</keyword>
<evidence type="ECO:0000313" key="4">
    <source>
        <dbReference type="Proteomes" id="UP000014760"/>
    </source>
</evidence>
<feature type="non-terminal residue" evidence="2">
    <location>
        <position position="1"/>
    </location>
</feature>
<protein>
    <recommendedName>
        <fullName evidence="1">DUF5641 domain-containing protein</fullName>
    </recommendedName>
</protein>
<dbReference type="OrthoDB" id="10050666at2759"/>
<dbReference type="Pfam" id="PF18701">
    <property type="entry name" value="DUF5641"/>
    <property type="match status" value="1"/>
</dbReference>
<reference evidence="2 4" key="2">
    <citation type="journal article" date="2013" name="Nature">
        <title>Insights into bilaterian evolution from three spiralian genomes.</title>
        <authorList>
            <person name="Simakov O."/>
            <person name="Marletaz F."/>
            <person name="Cho S.J."/>
            <person name="Edsinger-Gonzales E."/>
            <person name="Havlak P."/>
            <person name="Hellsten U."/>
            <person name="Kuo D.H."/>
            <person name="Larsson T."/>
            <person name="Lv J."/>
            <person name="Arendt D."/>
            <person name="Savage R."/>
            <person name="Osoegawa K."/>
            <person name="de Jong P."/>
            <person name="Grimwood J."/>
            <person name="Chapman J.A."/>
            <person name="Shapiro H."/>
            <person name="Aerts A."/>
            <person name="Otillar R.P."/>
            <person name="Terry A.Y."/>
            <person name="Boore J.L."/>
            <person name="Grigoriev I.V."/>
            <person name="Lindberg D.R."/>
            <person name="Seaver E.C."/>
            <person name="Weisblat D.A."/>
            <person name="Putnam N.H."/>
            <person name="Rokhsar D.S."/>
        </authorList>
    </citation>
    <scope>NUCLEOTIDE SEQUENCE</scope>
    <source>
        <strain evidence="2 4">I ESC-2004</strain>
    </source>
</reference>
<dbReference type="HOGENOM" id="CLU_2967694_0_0_1"/>
<dbReference type="EnsemblMetazoa" id="CapteT97468">
    <property type="protein sequence ID" value="CapteP97468"/>
    <property type="gene ID" value="CapteG97468"/>
</dbReference>
<reference evidence="3" key="3">
    <citation type="submission" date="2015-06" db="UniProtKB">
        <authorList>
            <consortium name="EnsemblMetazoa"/>
        </authorList>
    </citation>
    <scope>IDENTIFICATION</scope>
</reference>
<dbReference type="EMBL" id="AMQN01009753">
    <property type="status" value="NOT_ANNOTATED_CDS"/>
    <property type="molecule type" value="Genomic_DNA"/>
</dbReference>
<evidence type="ECO:0000313" key="2">
    <source>
        <dbReference type="EMBL" id="ELU00127.1"/>
    </source>
</evidence>
<dbReference type="Proteomes" id="UP000014760">
    <property type="component" value="Unassembled WGS sequence"/>
</dbReference>
<dbReference type="AlphaFoldDB" id="R7U8V2"/>
<accession>R7U8V2</accession>
<dbReference type="InterPro" id="IPR040676">
    <property type="entry name" value="DUF5641"/>
</dbReference>